<comment type="caution">
    <text evidence="2">The sequence shown here is derived from an EMBL/GenBank/DDBJ whole genome shotgun (WGS) entry which is preliminary data.</text>
</comment>
<evidence type="ECO:0000256" key="1">
    <source>
        <dbReference type="SAM" id="Phobius"/>
    </source>
</evidence>
<feature type="transmembrane region" description="Helical" evidence="1">
    <location>
        <begin position="133"/>
        <end position="151"/>
    </location>
</feature>
<keyword evidence="1" id="KW-1133">Transmembrane helix</keyword>
<keyword evidence="1" id="KW-0812">Transmembrane</keyword>
<proteinExistence type="predicted"/>
<dbReference type="EMBL" id="MHIC01000019">
    <property type="protein sequence ID" value="OGY45048.1"/>
    <property type="molecule type" value="Genomic_DNA"/>
</dbReference>
<gene>
    <name evidence="2" type="ORF">A2731_00200</name>
</gene>
<feature type="transmembrane region" description="Helical" evidence="1">
    <location>
        <begin position="54"/>
        <end position="76"/>
    </location>
</feature>
<protein>
    <submittedName>
        <fullName evidence="2">Uncharacterized protein</fullName>
    </submittedName>
</protein>
<accession>A0A1G1XYE2</accession>
<evidence type="ECO:0000313" key="3">
    <source>
        <dbReference type="Proteomes" id="UP000176241"/>
    </source>
</evidence>
<keyword evidence="1" id="KW-0472">Membrane</keyword>
<feature type="transmembrane region" description="Helical" evidence="1">
    <location>
        <begin position="82"/>
        <end position="104"/>
    </location>
</feature>
<dbReference type="AlphaFoldDB" id="A0A1G1XYE2"/>
<sequence length="152" mass="17457">MFLTVHATSGIIIGQYFTNPIVAFIMGYLSHFVLDIIPHGDDKLFIHYLWPKRLKALITTAAIDSVLAIVWLILIFVHTDTIYSTAILTAIIGTVLPDFLLGLYQVKKIKVIKWNYDLSILAHSFLKEKRPSIFWGFFIQIIFFIALIIYLL</sequence>
<name>A0A1G1XYE2_9BACT</name>
<reference evidence="2 3" key="1">
    <citation type="journal article" date="2016" name="Nat. Commun.">
        <title>Thousands of microbial genomes shed light on interconnected biogeochemical processes in an aquifer system.</title>
        <authorList>
            <person name="Anantharaman K."/>
            <person name="Brown C.T."/>
            <person name="Hug L.A."/>
            <person name="Sharon I."/>
            <person name="Castelle C.J."/>
            <person name="Probst A.J."/>
            <person name="Thomas B.C."/>
            <person name="Singh A."/>
            <person name="Wilkins M.J."/>
            <person name="Karaoz U."/>
            <person name="Brodie E.L."/>
            <person name="Williams K.H."/>
            <person name="Hubbard S.S."/>
            <person name="Banfield J.F."/>
        </authorList>
    </citation>
    <scope>NUCLEOTIDE SEQUENCE [LARGE SCALE GENOMIC DNA]</scope>
</reference>
<organism evidence="2 3">
    <name type="scientific">Candidatus Buchananbacteria bacterium RIFCSPHIGHO2_01_FULL_39_8</name>
    <dbReference type="NCBI Taxonomy" id="1797533"/>
    <lineage>
        <taxon>Bacteria</taxon>
        <taxon>Candidatus Buchananiibacteriota</taxon>
    </lineage>
</organism>
<dbReference type="Proteomes" id="UP000176241">
    <property type="component" value="Unassembled WGS sequence"/>
</dbReference>
<evidence type="ECO:0000313" key="2">
    <source>
        <dbReference type="EMBL" id="OGY45048.1"/>
    </source>
</evidence>
<feature type="transmembrane region" description="Helical" evidence="1">
    <location>
        <begin position="12"/>
        <end position="34"/>
    </location>
</feature>